<sequence length="195" mass="22325">AISVHLKSPQLVCVHSQDSQKTTSIQPRLNIQTCLPPLKPGGTFFSLFLECAPLPYLPLLEAQKALKQWKPWPEDRERISDLQDLLVEQEHLIRSLMEDKKYYELELANREVNYNKIFNANPKVGIVNPLQKKGDCKNGGAYFINVPKSNSLPIGRRGRLLPPLSGTMQHNQRFSLCDRIFSMTPPSKTKKQLRY</sequence>
<evidence type="ECO:0000313" key="2">
    <source>
        <dbReference type="Ensembl" id="ENSEBUP00000005480.1"/>
    </source>
</evidence>
<keyword evidence="3" id="KW-1185">Reference proteome</keyword>
<name>A0A8C4NEL7_EPTBU</name>
<proteinExistence type="predicted"/>
<dbReference type="Ensembl" id="ENSEBUT00000005918.1">
    <property type="protein sequence ID" value="ENSEBUP00000005480.1"/>
    <property type="gene ID" value="ENSEBUG00000003716.1"/>
</dbReference>
<protein>
    <submittedName>
        <fullName evidence="2">Uncharacterized protein</fullName>
    </submittedName>
</protein>
<dbReference type="Proteomes" id="UP000694388">
    <property type="component" value="Unplaced"/>
</dbReference>
<dbReference type="AlphaFoldDB" id="A0A8C4NEL7"/>
<dbReference type="PANTHER" id="PTHR18870:SF9">
    <property type="entry name" value="PROTEIN TAG-278-RELATED"/>
    <property type="match status" value="1"/>
</dbReference>
<evidence type="ECO:0000256" key="1">
    <source>
        <dbReference type="ARBA" id="ARBA00023054"/>
    </source>
</evidence>
<accession>A0A8C4NEL7</accession>
<keyword evidence="1" id="KW-0175">Coiled coil</keyword>
<reference evidence="2" key="2">
    <citation type="submission" date="2025-09" db="UniProtKB">
        <authorList>
            <consortium name="Ensembl"/>
        </authorList>
    </citation>
    <scope>IDENTIFICATION</scope>
</reference>
<organism evidence="2 3">
    <name type="scientific">Eptatretus burgeri</name>
    <name type="common">Inshore hagfish</name>
    <dbReference type="NCBI Taxonomy" id="7764"/>
    <lineage>
        <taxon>Eukaryota</taxon>
        <taxon>Metazoa</taxon>
        <taxon>Chordata</taxon>
        <taxon>Craniata</taxon>
        <taxon>Vertebrata</taxon>
        <taxon>Cyclostomata</taxon>
        <taxon>Myxini</taxon>
        <taxon>Myxiniformes</taxon>
        <taxon>Myxinidae</taxon>
        <taxon>Eptatretinae</taxon>
        <taxon>Eptatretus</taxon>
    </lineage>
</organism>
<evidence type="ECO:0000313" key="3">
    <source>
        <dbReference type="Proteomes" id="UP000694388"/>
    </source>
</evidence>
<reference evidence="2" key="1">
    <citation type="submission" date="2025-08" db="UniProtKB">
        <authorList>
            <consortium name="Ensembl"/>
        </authorList>
    </citation>
    <scope>IDENTIFICATION</scope>
</reference>
<dbReference type="PANTHER" id="PTHR18870">
    <property type="entry name" value="PROTEIN TAG-278-RELATED"/>
    <property type="match status" value="1"/>
</dbReference>